<dbReference type="InterPro" id="IPR001296">
    <property type="entry name" value="Glyco_trans_1"/>
</dbReference>
<dbReference type="Gene3D" id="3.40.50.2000">
    <property type="entry name" value="Glycogen Phosphorylase B"/>
    <property type="match status" value="2"/>
</dbReference>
<organism evidence="3 4">
    <name type="scientific">Candidatus Hakubella thermalkaliphila</name>
    <dbReference type="NCBI Taxonomy" id="2754717"/>
    <lineage>
        <taxon>Bacteria</taxon>
        <taxon>Bacillati</taxon>
        <taxon>Actinomycetota</taxon>
        <taxon>Actinomycetota incertae sedis</taxon>
        <taxon>Candidatus Hakubellales</taxon>
        <taxon>Candidatus Hakubellaceae</taxon>
        <taxon>Candidatus Hakubella</taxon>
    </lineage>
</organism>
<reference evidence="3 4" key="1">
    <citation type="journal article" date="2020" name="Front. Microbiol.">
        <title>Single-cell genomics of novel Actinobacteria with the Wood-Ljungdahl pathway discovered in a serpentinizing system.</title>
        <authorList>
            <person name="Merino N."/>
            <person name="Kawai M."/>
            <person name="Boyd E.S."/>
            <person name="Colman D.R."/>
            <person name="McGlynn S.E."/>
            <person name="Nealson K.H."/>
            <person name="Kurokawa K."/>
            <person name="Hongoh Y."/>
        </authorList>
    </citation>
    <scope>NUCLEOTIDE SEQUENCE [LARGE SCALE GENOMIC DNA]</scope>
    <source>
        <strain evidence="3 4">S25</strain>
    </source>
</reference>
<gene>
    <name evidence="3" type="ORF">HKBW3S25_00420</name>
</gene>
<feature type="non-terminal residue" evidence="3">
    <location>
        <position position="1"/>
    </location>
</feature>
<dbReference type="EMBL" id="BLRX01000028">
    <property type="protein sequence ID" value="GFP24982.1"/>
    <property type="molecule type" value="Genomic_DNA"/>
</dbReference>
<dbReference type="PANTHER" id="PTHR46401">
    <property type="entry name" value="GLYCOSYLTRANSFERASE WBBK-RELATED"/>
    <property type="match status" value="1"/>
</dbReference>
<dbReference type="Proteomes" id="UP000543224">
    <property type="component" value="Unassembled WGS sequence"/>
</dbReference>
<keyword evidence="1" id="KW-0808">Transferase</keyword>
<comment type="caution">
    <text evidence="3">The sequence shown here is derived from an EMBL/GenBank/DDBJ whole genome shotgun (WGS) entry which is preliminary data.</text>
</comment>
<evidence type="ECO:0000313" key="3">
    <source>
        <dbReference type="EMBL" id="GFP24982.1"/>
    </source>
</evidence>
<accession>A0A6V8NXL8</accession>
<feature type="domain" description="Glycosyl transferase family 1" evidence="2">
    <location>
        <begin position="1"/>
        <end position="76"/>
    </location>
</feature>
<proteinExistence type="predicted"/>
<sequence>CMLSRLEGCGSSAMEAAACGKAVVGRDIPGRREAILQEKTCILVRPSDPEALSQAMLRLLEDAEFRKELGLRAKERAREFSWDAIAREMERYYQRVLSEQ</sequence>
<dbReference type="GO" id="GO:0016757">
    <property type="term" value="F:glycosyltransferase activity"/>
    <property type="evidence" value="ECO:0007669"/>
    <property type="project" value="InterPro"/>
</dbReference>
<dbReference type="CDD" id="cd03801">
    <property type="entry name" value="GT4_PimA-like"/>
    <property type="match status" value="1"/>
</dbReference>
<evidence type="ECO:0000313" key="4">
    <source>
        <dbReference type="Proteomes" id="UP000543224"/>
    </source>
</evidence>
<evidence type="ECO:0000256" key="1">
    <source>
        <dbReference type="ARBA" id="ARBA00022679"/>
    </source>
</evidence>
<dbReference type="SUPFAM" id="SSF53756">
    <property type="entry name" value="UDP-Glycosyltransferase/glycogen phosphorylase"/>
    <property type="match status" value="1"/>
</dbReference>
<dbReference type="AlphaFoldDB" id="A0A6V8NXL8"/>
<evidence type="ECO:0000259" key="2">
    <source>
        <dbReference type="Pfam" id="PF00534"/>
    </source>
</evidence>
<dbReference type="Pfam" id="PF00534">
    <property type="entry name" value="Glycos_transf_1"/>
    <property type="match status" value="1"/>
</dbReference>
<name>A0A6V8NXL8_9ACTN</name>
<protein>
    <recommendedName>
        <fullName evidence="2">Glycosyl transferase family 1 domain-containing protein</fullName>
    </recommendedName>
</protein>
<dbReference type="PANTHER" id="PTHR46401:SF2">
    <property type="entry name" value="GLYCOSYLTRANSFERASE WBBK-RELATED"/>
    <property type="match status" value="1"/>
</dbReference>